<dbReference type="OrthoDB" id="427456at2759"/>
<feature type="coiled-coil region" evidence="7">
    <location>
        <begin position="254"/>
        <end position="295"/>
    </location>
</feature>
<keyword evidence="3" id="KW-1003">Cell membrane</keyword>
<dbReference type="Proteomes" id="UP000076420">
    <property type="component" value="Unassembled WGS sequence"/>
</dbReference>
<dbReference type="AlphaFoldDB" id="A0A2C9JCT4"/>
<proteinExistence type="predicted"/>
<keyword evidence="9" id="KW-1133">Transmembrane helix</keyword>
<evidence type="ECO:0000256" key="3">
    <source>
        <dbReference type="ARBA" id="ARBA00022475"/>
    </source>
</evidence>
<dbReference type="EnsemblMetazoa" id="BGLB000735-RB">
    <property type="protein sequence ID" value="BGLB000735-PB"/>
    <property type="gene ID" value="BGLB000735"/>
</dbReference>
<dbReference type="PANTHER" id="PTHR46480:SF1">
    <property type="entry name" value="VOLTAGE-GATED HYDROGEN CHANNEL 1"/>
    <property type="match status" value="1"/>
</dbReference>
<evidence type="ECO:0000256" key="7">
    <source>
        <dbReference type="SAM" id="Coils"/>
    </source>
</evidence>
<organism evidence="10 11">
    <name type="scientific">Biomphalaria glabrata</name>
    <name type="common">Bloodfluke planorb</name>
    <name type="synonym">Freshwater snail</name>
    <dbReference type="NCBI Taxonomy" id="6526"/>
    <lineage>
        <taxon>Eukaryota</taxon>
        <taxon>Metazoa</taxon>
        <taxon>Spiralia</taxon>
        <taxon>Lophotrochozoa</taxon>
        <taxon>Mollusca</taxon>
        <taxon>Gastropoda</taxon>
        <taxon>Heterobranchia</taxon>
        <taxon>Euthyneura</taxon>
        <taxon>Panpulmonata</taxon>
        <taxon>Hygrophila</taxon>
        <taxon>Lymnaeoidea</taxon>
        <taxon>Planorbidae</taxon>
        <taxon>Biomphalaria</taxon>
    </lineage>
</organism>
<sequence length="322" mass="36215">MRDYEALNYKPSTTTTLSPRSSELQTINNQWLLMVCGSELLGDRVVVVDGLVCGSELLGNRVVVADGYIELNVTLNCVLLQLQLTNVLLFCLDRFKGKLAAFLKTNVIQYSVVALVIADLVVIVLELLIEMEIIVFPENAPDSKHNSSSFQVNFLNHTGGHTHITPHGEAAQEEHEDQPNLWNSSLDGYNSTGNSSHHGVHHHHTNKEKAEHVLHALSLAILSIFMVEVSLKIFIEGKHLLKQPAEVRVILSVKLDAKKKIDAMKRTLRHSEHENKKLRSKVEKLERKLKVLREKSRVNDPVSPELSSFNNLMTWDKGINPH</sequence>
<comment type="subcellular location">
    <subcellularLocation>
        <location evidence="1">Cell membrane</location>
        <topology evidence="1">Multi-pass membrane protein</topology>
    </subcellularLocation>
</comment>
<dbReference type="GO" id="GO:0030171">
    <property type="term" value="F:voltage-gated proton channel activity"/>
    <property type="evidence" value="ECO:0007669"/>
    <property type="project" value="InterPro"/>
</dbReference>
<name>A0A2C9JCT4_BIOGL</name>
<keyword evidence="5" id="KW-0406">Ion transport</keyword>
<feature type="compositionally biased region" description="Polar residues" evidence="8">
    <location>
        <begin position="180"/>
        <end position="189"/>
    </location>
</feature>
<evidence type="ECO:0000313" key="11">
    <source>
        <dbReference type="Proteomes" id="UP000076420"/>
    </source>
</evidence>
<evidence type="ECO:0000256" key="8">
    <source>
        <dbReference type="SAM" id="MobiDB-lite"/>
    </source>
</evidence>
<protein>
    <submittedName>
        <fullName evidence="10">Uncharacterized protein</fullName>
    </submittedName>
</protein>
<evidence type="ECO:0000256" key="5">
    <source>
        <dbReference type="ARBA" id="ARBA00023065"/>
    </source>
</evidence>
<dbReference type="InterPro" id="IPR031846">
    <property type="entry name" value="Hvcn1"/>
</dbReference>
<keyword evidence="9" id="KW-0472">Membrane</keyword>
<feature type="transmembrane region" description="Helical" evidence="9">
    <location>
        <begin position="107"/>
        <end position="129"/>
    </location>
</feature>
<evidence type="ECO:0000256" key="9">
    <source>
        <dbReference type="SAM" id="Phobius"/>
    </source>
</evidence>
<evidence type="ECO:0000256" key="6">
    <source>
        <dbReference type="ARBA" id="ARBA00023303"/>
    </source>
</evidence>
<evidence type="ECO:0000313" key="10">
    <source>
        <dbReference type="EnsemblMetazoa" id="BGLB000735-PB"/>
    </source>
</evidence>
<evidence type="ECO:0000256" key="4">
    <source>
        <dbReference type="ARBA" id="ARBA00022882"/>
    </source>
</evidence>
<dbReference type="VEuPathDB" id="VectorBase:BGLB000735"/>
<evidence type="ECO:0000256" key="2">
    <source>
        <dbReference type="ARBA" id="ARBA00022448"/>
    </source>
</evidence>
<keyword evidence="7" id="KW-0175">Coiled coil</keyword>
<accession>A0A2C9JCT4</accession>
<keyword evidence="9" id="KW-0812">Transmembrane</keyword>
<keyword evidence="6" id="KW-0407">Ion channel</keyword>
<dbReference type="KEGG" id="bgt:106054113"/>
<reference evidence="10" key="1">
    <citation type="submission" date="2020-05" db="UniProtKB">
        <authorList>
            <consortium name="EnsemblMetazoa"/>
        </authorList>
    </citation>
    <scope>IDENTIFICATION</scope>
    <source>
        <strain evidence="10">BB02</strain>
    </source>
</reference>
<feature type="region of interest" description="Disordered" evidence="8">
    <location>
        <begin position="168"/>
        <end position="206"/>
    </location>
</feature>
<dbReference type="GO" id="GO:0005886">
    <property type="term" value="C:plasma membrane"/>
    <property type="evidence" value="ECO:0007669"/>
    <property type="project" value="UniProtKB-SubCell"/>
</dbReference>
<keyword evidence="2" id="KW-0813">Transport</keyword>
<dbReference type="VEuPathDB" id="VectorBase:BGLAX_050854"/>
<dbReference type="GO" id="GO:0034702">
    <property type="term" value="C:monoatomic ion channel complex"/>
    <property type="evidence" value="ECO:0007669"/>
    <property type="project" value="UniProtKB-KW"/>
</dbReference>
<gene>
    <name evidence="10" type="primary">106054113</name>
</gene>
<dbReference type="PANTHER" id="PTHR46480">
    <property type="entry name" value="F20B24.22"/>
    <property type="match status" value="1"/>
</dbReference>
<keyword evidence="4" id="KW-0851">Voltage-gated channel</keyword>
<evidence type="ECO:0000256" key="1">
    <source>
        <dbReference type="ARBA" id="ARBA00004651"/>
    </source>
</evidence>